<feature type="transmembrane region" description="Helical" evidence="1">
    <location>
        <begin position="49"/>
        <end position="67"/>
    </location>
</feature>
<gene>
    <name evidence="2" type="ordered locus">PA14_15090</name>
</gene>
<sequence length="131" mass="13740">MTHPLRLLWLCSALFVVLGLGFVFFPGPLASLLTSGEPLTPAALTDLRASYGGTSFGIGLLLGYAALRPRYLVLGLLAALAVIASGGAARLYGVLIDASPALTTFLWLGAEALLCVLLLAALWKTRQLDLD</sequence>
<keyword evidence="1" id="KW-0472">Membrane</keyword>
<proteinExistence type="predicted"/>
<dbReference type="InterPro" id="IPR025597">
    <property type="entry name" value="DUF4345"/>
</dbReference>
<evidence type="ECO:0000313" key="2">
    <source>
        <dbReference type="EMBL" id="ABJ13050.1"/>
    </source>
</evidence>
<feature type="transmembrane region" description="Helical" evidence="1">
    <location>
        <begin position="105"/>
        <end position="123"/>
    </location>
</feature>
<organism evidence="2 3">
    <name type="scientific">Pseudomonas aeruginosa (strain UCBPP-PA14)</name>
    <dbReference type="NCBI Taxonomy" id="208963"/>
    <lineage>
        <taxon>Bacteria</taxon>
        <taxon>Pseudomonadati</taxon>
        <taxon>Pseudomonadota</taxon>
        <taxon>Gammaproteobacteria</taxon>
        <taxon>Pseudomonadales</taxon>
        <taxon>Pseudomonadaceae</taxon>
        <taxon>Pseudomonas</taxon>
    </lineage>
</organism>
<dbReference type="RefSeq" id="WP_003092748.1">
    <property type="nucleotide sequence ID" value="NC_008463.1"/>
</dbReference>
<dbReference type="AlphaFoldDB" id="A0A0H2ZF67"/>
<evidence type="ECO:0008006" key="4">
    <source>
        <dbReference type="Google" id="ProtNLM"/>
    </source>
</evidence>
<keyword evidence="1" id="KW-0812">Transmembrane</keyword>
<evidence type="ECO:0000256" key="1">
    <source>
        <dbReference type="SAM" id="Phobius"/>
    </source>
</evidence>
<dbReference type="HOGENOM" id="CLU_1925725_0_0_6"/>
<dbReference type="BioCyc" id="PAER208963:G1G74-1234-MONOMER"/>
<name>A0A0H2ZF67_PSEAB</name>
<feature type="transmembrane region" description="Helical" evidence="1">
    <location>
        <begin position="74"/>
        <end position="93"/>
    </location>
</feature>
<feature type="transmembrane region" description="Helical" evidence="1">
    <location>
        <begin position="7"/>
        <end position="29"/>
    </location>
</feature>
<dbReference type="Pfam" id="PF14248">
    <property type="entry name" value="DUF4345"/>
    <property type="match status" value="1"/>
</dbReference>
<evidence type="ECO:0000313" key="3">
    <source>
        <dbReference type="Proteomes" id="UP000000653"/>
    </source>
</evidence>
<reference evidence="2 3" key="1">
    <citation type="journal article" date="2006" name="Genome Biol.">
        <title>Genomic analysis reveals that Pseudomonas aeruginosa virulence is combinatorial.</title>
        <authorList>
            <person name="Lee D.G."/>
            <person name="Urbach J.M."/>
            <person name="Wu G."/>
            <person name="Liberati N.T."/>
            <person name="Feinbaum R.L."/>
            <person name="Miyata S."/>
            <person name="Diggins L.T."/>
            <person name="He J."/>
            <person name="Saucier M."/>
            <person name="Deziel E."/>
            <person name="Friedman L."/>
            <person name="Li L."/>
            <person name="Grills G."/>
            <person name="Montgomery K."/>
            <person name="Kucherlapati R."/>
            <person name="Rahme L.G."/>
            <person name="Ausubel F.M."/>
        </authorList>
    </citation>
    <scope>NUCLEOTIDE SEQUENCE [LARGE SCALE GENOMIC DNA]</scope>
    <source>
        <strain evidence="2 3">UCBPP-PA14</strain>
    </source>
</reference>
<dbReference type="KEGG" id="pau:PA14_15090"/>
<dbReference type="Proteomes" id="UP000000653">
    <property type="component" value="Chromosome"/>
</dbReference>
<accession>A0A0H2ZF67</accession>
<protein>
    <recommendedName>
        <fullName evidence="4">DUF4345 domain-containing protein</fullName>
    </recommendedName>
</protein>
<keyword evidence="1" id="KW-1133">Transmembrane helix</keyword>
<dbReference type="EMBL" id="CP000438">
    <property type="protein sequence ID" value="ABJ13050.1"/>
    <property type="molecule type" value="Genomic_DNA"/>
</dbReference>